<dbReference type="RefSeq" id="WP_264880498.1">
    <property type="nucleotide sequence ID" value="NZ_JAPDOB010000001.1"/>
</dbReference>
<sequence>MLEAGATALAARRGRLEWLGPVPAPDAPSALPAGPIGRALDLLDIVAAGALQALFAAAKR</sequence>
<keyword evidence="2" id="KW-1185">Reference proteome</keyword>
<proteinExistence type="predicted"/>
<evidence type="ECO:0000313" key="2">
    <source>
        <dbReference type="Proteomes" id="UP001526246"/>
    </source>
</evidence>
<gene>
    <name evidence="1" type="ORF">OMW55_02270</name>
</gene>
<protein>
    <submittedName>
        <fullName evidence="1">Uncharacterized protein</fullName>
    </submittedName>
</protein>
<reference evidence="1 2" key="1">
    <citation type="submission" date="2022-10" db="EMBL/GenBank/DDBJ databases">
        <title>Sphingomonas sp.</title>
        <authorList>
            <person name="Jin C."/>
        </authorList>
    </citation>
    <scope>NUCLEOTIDE SEQUENCE [LARGE SCALE GENOMIC DNA]</scope>
    <source>
        <strain evidence="1 2">BN140010</strain>
    </source>
</reference>
<comment type="caution">
    <text evidence="1">The sequence shown here is derived from an EMBL/GenBank/DDBJ whole genome shotgun (WGS) entry which is preliminary data.</text>
</comment>
<dbReference type="EMBL" id="JAPDOB010000001">
    <property type="protein sequence ID" value="MCW3796636.1"/>
    <property type="molecule type" value="Genomic_DNA"/>
</dbReference>
<organism evidence="1 2">
    <name type="scientific">Sphingomonas arvum</name>
    <dbReference type="NCBI Taxonomy" id="2992113"/>
    <lineage>
        <taxon>Bacteria</taxon>
        <taxon>Pseudomonadati</taxon>
        <taxon>Pseudomonadota</taxon>
        <taxon>Alphaproteobacteria</taxon>
        <taxon>Sphingomonadales</taxon>
        <taxon>Sphingomonadaceae</taxon>
        <taxon>Sphingomonas</taxon>
    </lineage>
</organism>
<name>A0ABT3JC75_9SPHN</name>
<accession>A0ABT3JC75</accession>
<dbReference type="Proteomes" id="UP001526246">
    <property type="component" value="Unassembled WGS sequence"/>
</dbReference>
<evidence type="ECO:0000313" key="1">
    <source>
        <dbReference type="EMBL" id="MCW3796636.1"/>
    </source>
</evidence>